<dbReference type="EMBL" id="SMFL01000003">
    <property type="protein sequence ID" value="TDE16258.1"/>
    <property type="molecule type" value="Genomic_DNA"/>
</dbReference>
<dbReference type="AlphaFoldDB" id="A0A4V2Z4D7"/>
<dbReference type="InterPro" id="IPR032595">
    <property type="entry name" value="DUF4905"/>
</dbReference>
<evidence type="ECO:0000313" key="1">
    <source>
        <dbReference type="EMBL" id="TDE16258.1"/>
    </source>
</evidence>
<protein>
    <submittedName>
        <fullName evidence="1">DUF4905 domain-containing protein</fullName>
    </submittedName>
</protein>
<dbReference type="Pfam" id="PF16248">
    <property type="entry name" value="DUF4905"/>
    <property type="match status" value="1"/>
</dbReference>
<dbReference type="OrthoDB" id="932184at2"/>
<name>A0A4V2Z4D7_9BACT</name>
<reference evidence="1 2" key="1">
    <citation type="submission" date="2019-03" db="EMBL/GenBank/DDBJ databases">
        <title>Dyadobacter AR-3-6 sp. nov., isolated from arctic soil.</title>
        <authorList>
            <person name="Chaudhary D.K."/>
        </authorList>
    </citation>
    <scope>NUCLEOTIDE SEQUENCE [LARGE SCALE GENOMIC DNA]</scope>
    <source>
        <strain evidence="1 2">AR-3-6</strain>
    </source>
</reference>
<sequence length="318" mass="37188">MPVRKHAESYFYRQYLPALLQENGWMRSGRVLFLIFAQIWSLDDIFQILFQNKAKKLQKLFSHNFSQNIWRILPDPDPHSDLWAIELRDASQKKVSFAMVDLSKPEVRWQAEPEATDWWTSLTAFSFNHLFLHNYRYPDIPEPTDLLMVSAQSGQMQWVLPNHLLVKTVNQELIEVATKAGDQFKYFLCSAETGLRFQGNEDIIEAAEQIILGEPVRYMEGNPYFDRLAAFISEHTFGQEPVAIDYLEKRPYMMFSYYLYEQEKMAAYLLIMTTKSELVLHEKLSEGRDGIGQSSMFLKGSKLVFLKNNNEFSSLTLY</sequence>
<keyword evidence="2" id="KW-1185">Reference proteome</keyword>
<gene>
    <name evidence="1" type="ORF">E0F88_08395</name>
</gene>
<dbReference type="Proteomes" id="UP000294850">
    <property type="component" value="Unassembled WGS sequence"/>
</dbReference>
<evidence type="ECO:0000313" key="2">
    <source>
        <dbReference type="Proteomes" id="UP000294850"/>
    </source>
</evidence>
<organism evidence="1 2">
    <name type="scientific">Dyadobacter psychrotolerans</name>
    <dbReference type="NCBI Taxonomy" id="2541721"/>
    <lineage>
        <taxon>Bacteria</taxon>
        <taxon>Pseudomonadati</taxon>
        <taxon>Bacteroidota</taxon>
        <taxon>Cytophagia</taxon>
        <taxon>Cytophagales</taxon>
        <taxon>Spirosomataceae</taxon>
        <taxon>Dyadobacter</taxon>
    </lineage>
</organism>
<proteinExistence type="predicted"/>
<accession>A0A4V2Z4D7</accession>
<comment type="caution">
    <text evidence="1">The sequence shown here is derived from an EMBL/GenBank/DDBJ whole genome shotgun (WGS) entry which is preliminary data.</text>
</comment>